<dbReference type="GO" id="GO:0003677">
    <property type="term" value="F:DNA binding"/>
    <property type="evidence" value="ECO:0007669"/>
    <property type="project" value="UniProtKB-KW"/>
</dbReference>
<dbReference type="PROSITE" id="PS51078">
    <property type="entry name" value="ICLR_ED"/>
    <property type="match status" value="1"/>
</dbReference>
<evidence type="ECO:0000259" key="4">
    <source>
        <dbReference type="PROSITE" id="PS51077"/>
    </source>
</evidence>
<dbReference type="RefSeq" id="WP_014132962.1">
    <property type="nucleotide sequence ID" value="NC_016078.1"/>
</dbReference>
<sequence>MIERKTSLEKVLAILNLFSEDKLTWTADEVVAATGYSRPALYRYVKIMKDAGLLVADSRFGFTLGPRIVELDYLLRRSDPLMVHGVPEIDSLAQCCPGNALLVRWYGSKILCVYSAHSGQGINTSYHRGRPMPLARGAIGRSILAYLPKARLAKLVKSRVDEFAAVGFGASEDEIISNFSRIRNDGFAVAYGEVTPGVVGIAAPVLDAKRSPVASVCVTVLGSQLEAGQIEEISAKVRQSAHNMHMRY</sequence>
<dbReference type="PANTHER" id="PTHR30136:SF24">
    <property type="entry name" value="HTH-TYPE TRANSCRIPTIONAL REPRESSOR ALLR"/>
    <property type="match status" value="1"/>
</dbReference>
<dbReference type="InterPro" id="IPR014757">
    <property type="entry name" value="Tscrpt_reg_IclR_C"/>
</dbReference>
<dbReference type="HOGENOM" id="CLU_062618_4_4_5"/>
<dbReference type="InterPro" id="IPR005471">
    <property type="entry name" value="Tscrpt_reg_IclR_N"/>
</dbReference>
<reference evidence="6 7" key="1">
    <citation type="journal article" date="2012" name="J. Bacteriol.">
        <title>Complete genome sequence of Pelagibacterium halotolerans B2T.</title>
        <authorList>
            <person name="Huo Y.Y."/>
            <person name="Cheng H."/>
            <person name="Han X.F."/>
            <person name="Jiang X.W."/>
            <person name="Sun C."/>
            <person name="Zhang X.Q."/>
            <person name="Zhu X.F."/>
            <person name="Liu Y.F."/>
            <person name="Li P.F."/>
            <person name="Ni P.X."/>
            <person name="Wu M."/>
        </authorList>
    </citation>
    <scope>NUCLEOTIDE SEQUENCE [LARGE SCALE GENOMIC DNA]</scope>
    <source>
        <strain evidence="7">DSM 22347 / JCM 15775 / CGMCC 1.7692 / B2</strain>
    </source>
</reference>
<protein>
    <submittedName>
        <fullName evidence="6">Transcriptional regulator, IclR family</fullName>
    </submittedName>
</protein>
<dbReference type="EMBL" id="CP003075">
    <property type="protein sequence ID" value="AEQ53818.1"/>
    <property type="molecule type" value="Genomic_DNA"/>
</dbReference>
<dbReference type="PATRIC" id="fig|1082931.4.peg.3787"/>
<dbReference type="KEGG" id="phl:KKY_3836"/>
<evidence type="ECO:0000256" key="3">
    <source>
        <dbReference type="ARBA" id="ARBA00023163"/>
    </source>
</evidence>
<proteinExistence type="predicted"/>
<dbReference type="Proteomes" id="UP000008850">
    <property type="component" value="Chromosome"/>
</dbReference>
<dbReference type="SMART" id="SM00346">
    <property type="entry name" value="HTH_ICLR"/>
    <property type="match status" value="1"/>
</dbReference>
<dbReference type="eggNOG" id="COG1414">
    <property type="taxonomic scope" value="Bacteria"/>
</dbReference>
<dbReference type="SUPFAM" id="SSF55781">
    <property type="entry name" value="GAF domain-like"/>
    <property type="match status" value="1"/>
</dbReference>
<dbReference type="Pfam" id="PF01614">
    <property type="entry name" value="IclR_C"/>
    <property type="match status" value="1"/>
</dbReference>
<dbReference type="SUPFAM" id="SSF46785">
    <property type="entry name" value="Winged helix' DNA-binding domain"/>
    <property type="match status" value="1"/>
</dbReference>
<accession>G4RD68</accession>
<dbReference type="InterPro" id="IPR029016">
    <property type="entry name" value="GAF-like_dom_sf"/>
</dbReference>
<evidence type="ECO:0000256" key="2">
    <source>
        <dbReference type="ARBA" id="ARBA00023125"/>
    </source>
</evidence>
<dbReference type="InterPro" id="IPR050707">
    <property type="entry name" value="HTH_MetabolicPath_Reg"/>
</dbReference>
<dbReference type="Gene3D" id="1.10.10.10">
    <property type="entry name" value="Winged helix-like DNA-binding domain superfamily/Winged helix DNA-binding domain"/>
    <property type="match status" value="1"/>
</dbReference>
<keyword evidence="7" id="KW-1185">Reference proteome</keyword>
<feature type="domain" description="IclR-ED" evidence="5">
    <location>
        <begin position="67"/>
        <end position="248"/>
    </location>
</feature>
<evidence type="ECO:0000313" key="7">
    <source>
        <dbReference type="Proteomes" id="UP000008850"/>
    </source>
</evidence>
<name>G4RD68_PELHB</name>
<dbReference type="PANTHER" id="PTHR30136">
    <property type="entry name" value="HELIX-TURN-HELIX TRANSCRIPTIONAL REGULATOR, ICLR FAMILY"/>
    <property type="match status" value="1"/>
</dbReference>
<feature type="domain" description="HTH iclR-type" evidence="4">
    <location>
        <begin position="5"/>
        <end position="66"/>
    </location>
</feature>
<keyword evidence="3" id="KW-0804">Transcription</keyword>
<dbReference type="PROSITE" id="PS51077">
    <property type="entry name" value="HTH_ICLR"/>
    <property type="match status" value="1"/>
</dbReference>
<keyword evidence="2" id="KW-0238">DNA-binding</keyword>
<dbReference type="AlphaFoldDB" id="G4RD68"/>
<evidence type="ECO:0000256" key="1">
    <source>
        <dbReference type="ARBA" id="ARBA00023015"/>
    </source>
</evidence>
<keyword evidence="1" id="KW-0805">Transcription regulation</keyword>
<dbReference type="Gene3D" id="3.30.450.40">
    <property type="match status" value="1"/>
</dbReference>
<dbReference type="Pfam" id="PF09339">
    <property type="entry name" value="HTH_IclR"/>
    <property type="match status" value="1"/>
</dbReference>
<gene>
    <name evidence="6" type="ordered locus">KKY_3836</name>
</gene>
<dbReference type="GO" id="GO:0003700">
    <property type="term" value="F:DNA-binding transcription factor activity"/>
    <property type="evidence" value="ECO:0007669"/>
    <property type="project" value="TreeGrafter"/>
</dbReference>
<dbReference type="GO" id="GO:0045892">
    <property type="term" value="P:negative regulation of DNA-templated transcription"/>
    <property type="evidence" value="ECO:0007669"/>
    <property type="project" value="TreeGrafter"/>
</dbReference>
<dbReference type="InterPro" id="IPR036390">
    <property type="entry name" value="WH_DNA-bd_sf"/>
</dbReference>
<dbReference type="STRING" id="1082931.KKY_3836"/>
<evidence type="ECO:0000313" key="6">
    <source>
        <dbReference type="EMBL" id="AEQ53818.1"/>
    </source>
</evidence>
<organism evidence="6 7">
    <name type="scientific">Pelagibacterium halotolerans (strain DSM 22347 / JCM 15775 / CGMCC 1.7692 / B2)</name>
    <dbReference type="NCBI Taxonomy" id="1082931"/>
    <lineage>
        <taxon>Bacteria</taxon>
        <taxon>Pseudomonadati</taxon>
        <taxon>Pseudomonadota</taxon>
        <taxon>Alphaproteobacteria</taxon>
        <taxon>Hyphomicrobiales</taxon>
        <taxon>Devosiaceae</taxon>
        <taxon>Pelagibacterium</taxon>
    </lineage>
</organism>
<dbReference type="InterPro" id="IPR036388">
    <property type="entry name" value="WH-like_DNA-bd_sf"/>
</dbReference>
<evidence type="ECO:0000259" key="5">
    <source>
        <dbReference type="PROSITE" id="PS51078"/>
    </source>
</evidence>